<protein>
    <recommendedName>
        <fullName evidence="1">LUD domain-containing protein</fullName>
    </recommendedName>
</protein>
<dbReference type="InterPro" id="IPR003741">
    <property type="entry name" value="LUD_dom"/>
</dbReference>
<evidence type="ECO:0000313" key="2">
    <source>
        <dbReference type="EMBL" id="ODN31416.1"/>
    </source>
</evidence>
<dbReference type="EMBL" id="LWAF01000001">
    <property type="protein sequence ID" value="ODN31416.1"/>
    <property type="molecule type" value="Genomic_DNA"/>
</dbReference>
<dbReference type="InterPro" id="IPR024185">
    <property type="entry name" value="FTHF_cligase-like_sf"/>
</dbReference>
<dbReference type="InterPro" id="IPR037171">
    <property type="entry name" value="NagB/RpiA_transferase-like"/>
</dbReference>
<gene>
    <name evidence="2" type="ORF">A4H02_01285</name>
</gene>
<comment type="caution">
    <text evidence="2">The sequence shown here is derived from an EMBL/GenBank/DDBJ whole genome shotgun (WGS) entry which is preliminary data.</text>
</comment>
<dbReference type="STRING" id="1008305.A4H02_01285"/>
<evidence type="ECO:0000259" key="1">
    <source>
        <dbReference type="Pfam" id="PF02589"/>
    </source>
</evidence>
<dbReference type="Proteomes" id="UP000094570">
    <property type="component" value="Unassembled WGS sequence"/>
</dbReference>
<name>A0A1E3G541_9BACT</name>
<keyword evidence="3" id="KW-1185">Reference proteome</keyword>
<accession>A0A1E3G541</accession>
<sequence length="227" mass="25639">MELKPGYVKKGWTTVREQLYSWKYEKLAEKLVSELKKRGFESWIVKSREELLKTIEELIAPGSTVAVGGSLSLQETGVLELLRNGSYNFLDRYSVKSAEERREIELKSFGADYYLCSANAITEDGKLVFLDGNGNRVAALCFGPKNVIIVASVNKLVPDVQSARERIRYISPMNSKRLNLETPCSKTGWCTDCASPQRICNYFLVVETSYRQPGRFKVLLATFELGL</sequence>
<dbReference type="Pfam" id="PF02589">
    <property type="entry name" value="LUD_dom"/>
    <property type="match status" value="1"/>
</dbReference>
<organism evidence="2 3">
    <name type="scientific">Fervidobacterium thailandense</name>
    <dbReference type="NCBI Taxonomy" id="1008305"/>
    <lineage>
        <taxon>Bacteria</taxon>
        <taxon>Thermotogati</taxon>
        <taxon>Thermotogota</taxon>
        <taxon>Thermotogae</taxon>
        <taxon>Thermotogales</taxon>
        <taxon>Fervidobacteriaceae</taxon>
        <taxon>Fervidobacterium</taxon>
    </lineage>
</organism>
<evidence type="ECO:0000313" key="3">
    <source>
        <dbReference type="Proteomes" id="UP000094570"/>
    </source>
</evidence>
<feature type="domain" description="LUD" evidence="1">
    <location>
        <begin position="29"/>
        <end position="220"/>
    </location>
</feature>
<proteinExistence type="predicted"/>
<dbReference type="PIRSF" id="PIRSF020269">
    <property type="entry name" value="DUF1121"/>
    <property type="match status" value="1"/>
</dbReference>
<dbReference type="AlphaFoldDB" id="A0A1E3G541"/>
<dbReference type="PANTHER" id="PTHR36179:SF2">
    <property type="entry name" value="LUD DOMAIN-CONTAINING PROTEIN"/>
    <property type="match status" value="1"/>
</dbReference>
<dbReference type="PANTHER" id="PTHR36179">
    <property type="entry name" value="LUD_DOM DOMAIN-CONTAINING PROTEIN"/>
    <property type="match status" value="1"/>
</dbReference>
<dbReference type="SUPFAM" id="SSF100950">
    <property type="entry name" value="NagB/RpiA/CoA transferase-like"/>
    <property type="match status" value="1"/>
</dbReference>
<reference evidence="3" key="1">
    <citation type="submission" date="2016-04" db="EMBL/GenBank/DDBJ databases">
        <title>The genome sequence project of a novel Fervidobacterium isolate from a hot spring in Thailand.</title>
        <authorList>
            <person name="Gonzalez J.M."/>
            <person name="Cuecas A."/>
            <person name="Kanoksilapatham W."/>
        </authorList>
    </citation>
    <scope>NUCLEOTIDE SEQUENCE [LARGE SCALE GENOMIC DNA]</scope>
    <source>
        <strain evidence="3">FC2004</strain>
    </source>
</reference>
<dbReference type="Gene3D" id="3.40.50.10420">
    <property type="entry name" value="NagB/RpiA/CoA transferase-like"/>
    <property type="match status" value="1"/>
</dbReference>
<dbReference type="InterPro" id="IPR009501">
    <property type="entry name" value="UCP020269"/>
</dbReference>